<dbReference type="AlphaFoldDB" id="A0A178L9L6"/>
<sequence>MKRLLQRRIRSYSDLVIAPRPARFSSIGQINGIRYYFLQGVIQLAGDMSAAEKLALYERLGGMSDQAPSWAPCPFTALDAYRCAVDLGVAA</sequence>
<dbReference type="RefSeq" id="WP_064308887.1">
    <property type="nucleotide sequence ID" value="NZ_LWCR01000038.1"/>
</dbReference>
<comment type="caution">
    <text evidence="1">The sequence shown here is derived from an EMBL/GenBank/DDBJ whole genome shotgun (WGS) entry which is preliminary data.</text>
</comment>
<evidence type="ECO:0000313" key="2">
    <source>
        <dbReference type="Proteomes" id="UP000078356"/>
    </source>
</evidence>
<evidence type="ECO:0000313" key="1">
    <source>
        <dbReference type="EMBL" id="OAN26287.1"/>
    </source>
</evidence>
<accession>A0A178L9L6</accession>
<dbReference type="Proteomes" id="UP000078356">
    <property type="component" value="Unassembled WGS sequence"/>
</dbReference>
<reference evidence="1 2" key="1">
    <citation type="submission" date="2016-04" db="EMBL/GenBank/DDBJ databases">
        <title>Draft Genome Sequences of Staphylococcus capitis Strain H36, S. capitis Strain H65, S. cohnii Strain H62, S. hominis Strain H69, Mycobacterium iranicum Strain H39, Plantibacter sp. Strain H53, Pseudomonas oryzihabitans Strain H72, and Microbacterium sp. Strain H83, isolated from residential settings.</title>
        <authorList>
            <person name="Lymperopoulou D."/>
            <person name="Adams R.I."/>
            <person name="Lindow S."/>
            <person name="Coil D.A."/>
            <person name="Jospin G."/>
            <person name="Eisen J.A."/>
        </authorList>
    </citation>
    <scope>NUCLEOTIDE SEQUENCE [LARGE SCALE GENOMIC DNA]</scope>
    <source>
        <strain evidence="1 2">H72</strain>
    </source>
</reference>
<dbReference type="EMBL" id="LWCR01000038">
    <property type="protein sequence ID" value="OAN26287.1"/>
    <property type="molecule type" value="Genomic_DNA"/>
</dbReference>
<protein>
    <submittedName>
        <fullName evidence="1">Uncharacterized protein</fullName>
    </submittedName>
</protein>
<name>A0A178L9L6_9PSED</name>
<organism evidence="1 2">
    <name type="scientific">Pseudomonas oryzihabitans</name>
    <dbReference type="NCBI Taxonomy" id="47885"/>
    <lineage>
        <taxon>Bacteria</taxon>
        <taxon>Pseudomonadati</taxon>
        <taxon>Pseudomonadota</taxon>
        <taxon>Gammaproteobacteria</taxon>
        <taxon>Pseudomonadales</taxon>
        <taxon>Pseudomonadaceae</taxon>
        <taxon>Pseudomonas</taxon>
    </lineage>
</organism>
<proteinExistence type="predicted"/>
<gene>
    <name evidence="1" type="ORF">A4V15_23025</name>
</gene>